<comment type="caution">
    <text evidence="1">The sequence shown here is derived from an EMBL/GenBank/DDBJ whole genome shotgun (WGS) entry which is preliminary data.</text>
</comment>
<dbReference type="Proteomes" id="UP001062846">
    <property type="component" value="Chromosome 13"/>
</dbReference>
<gene>
    <name evidence="1" type="ORF">RHMOL_Rhmol13G0286400</name>
</gene>
<proteinExistence type="predicted"/>
<name>A0ACC0LCU6_RHOML</name>
<reference evidence="1" key="1">
    <citation type="submission" date="2022-02" db="EMBL/GenBank/DDBJ databases">
        <title>Plant Genome Project.</title>
        <authorList>
            <person name="Zhang R.-G."/>
        </authorList>
    </citation>
    <scope>NUCLEOTIDE SEQUENCE</scope>
    <source>
        <strain evidence="1">AT1</strain>
    </source>
</reference>
<accession>A0ACC0LCU6</accession>
<protein>
    <submittedName>
        <fullName evidence="1">Uncharacterized protein</fullName>
    </submittedName>
</protein>
<keyword evidence="2" id="KW-1185">Reference proteome</keyword>
<organism evidence="1 2">
    <name type="scientific">Rhododendron molle</name>
    <name type="common">Chinese azalea</name>
    <name type="synonym">Azalea mollis</name>
    <dbReference type="NCBI Taxonomy" id="49168"/>
    <lineage>
        <taxon>Eukaryota</taxon>
        <taxon>Viridiplantae</taxon>
        <taxon>Streptophyta</taxon>
        <taxon>Embryophyta</taxon>
        <taxon>Tracheophyta</taxon>
        <taxon>Spermatophyta</taxon>
        <taxon>Magnoliopsida</taxon>
        <taxon>eudicotyledons</taxon>
        <taxon>Gunneridae</taxon>
        <taxon>Pentapetalae</taxon>
        <taxon>asterids</taxon>
        <taxon>Ericales</taxon>
        <taxon>Ericaceae</taxon>
        <taxon>Ericoideae</taxon>
        <taxon>Rhodoreae</taxon>
        <taxon>Rhododendron</taxon>
    </lineage>
</organism>
<evidence type="ECO:0000313" key="1">
    <source>
        <dbReference type="EMBL" id="KAI8526149.1"/>
    </source>
</evidence>
<sequence length="66" mass="7270">MSQITKIYVTLTFSANDIQCKREGFVQKIKDEEGEGCYIHGSLEVNKVAGNFHLALGKSFVKCSSA</sequence>
<dbReference type="EMBL" id="CM046400">
    <property type="protein sequence ID" value="KAI8526149.1"/>
    <property type="molecule type" value="Genomic_DNA"/>
</dbReference>
<evidence type="ECO:0000313" key="2">
    <source>
        <dbReference type="Proteomes" id="UP001062846"/>
    </source>
</evidence>